<feature type="non-terminal residue" evidence="5">
    <location>
        <position position="1"/>
    </location>
</feature>
<dbReference type="GO" id="GO:0008483">
    <property type="term" value="F:transaminase activity"/>
    <property type="evidence" value="ECO:0007669"/>
    <property type="project" value="UniProtKB-KW"/>
</dbReference>
<dbReference type="PANTHER" id="PTHR13693:SF100">
    <property type="entry name" value="8-AMINO-7-OXONONANOATE SYNTHASE"/>
    <property type="match status" value="1"/>
</dbReference>
<evidence type="ECO:0000256" key="1">
    <source>
        <dbReference type="ARBA" id="ARBA00001933"/>
    </source>
</evidence>
<keyword evidence="2" id="KW-0808">Transferase</keyword>
<dbReference type="InterPro" id="IPR015422">
    <property type="entry name" value="PyrdxlP-dep_Trfase_small"/>
</dbReference>
<gene>
    <name evidence="5" type="ORF">ENJ65_00885</name>
</gene>
<accession>A0A832J311</accession>
<evidence type="ECO:0000256" key="3">
    <source>
        <dbReference type="ARBA" id="ARBA00022898"/>
    </source>
</evidence>
<comment type="caution">
    <text evidence="5">The sequence shown here is derived from an EMBL/GenBank/DDBJ whole genome shotgun (WGS) entry which is preliminary data.</text>
</comment>
<dbReference type="EMBL" id="DRNF01000062">
    <property type="protein sequence ID" value="HHJ80169.1"/>
    <property type="molecule type" value="Genomic_DNA"/>
</dbReference>
<proteinExistence type="predicted"/>
<keyword evidence="5" id="KW-0032">Aminotransferase</keyword>
<dbReference type="AlphaFoldDB" id="A0A832J311"/>
<sequence>YTTALPPAVAEASRASLKLLQTGHWRRERLQARIKQFRQGATELGLKLMASETPIQPLLIGDNHQAMAMSDKLQQQGILISAIRPPTVPDGTARLRVTFSAEHSEDDVNHLLSALEQSQ</sequence>
<dbReference type="InterPro" id="IPR015424">
    <property type="entry name" value="PyrdxlP-dep_Trfase"/>
</dbReference>
<reference evidence="5" key="1">
    <citation type="journal article" date="2020" name="mSystems">
        <title>Genome- and Community-Level Interaction Insights into Carbon Utilization and Element Cycling Functions of Hydrothermarchaeota in Hydrothermal Sediment.</title>
        <authorList>
            <person name="Zhou Z."/>
            <person name="Liu Y."/>
            <person name="Xu W."/>
            <person name="Pan J."/>
            <person name="Luo Z.H."/>
            <person name="Li M."/>
        </authorList>
    </citation>
    <scope>NUCLEOTIDE SEQUENCE [LARGE SCALE GENOMIC DNA]</scope>
    <source>
        <strain evidence="5">HyVt-505</strain>
    </source>
</reference>
<dbReference type="GO" id="GO:0008710">
    <property type="term" value="F:8-amino-7-oxononanoate synthase activity"/>
    <property type="evidence" value="ECO:0007669"/>
    <property type="project" value="TreeGrafter"/>
</dbReference>
<name>A0A832J311_9GAMM</name>
<dbReference type="Proteomes" id="UP000885832">
    <property type="component" value="Unassembled WGS sequence"/>
</dbReference>
<dbReference type="Gene3D" id="3.90.1150.10">
    <property type="entry name" value="Aspartate Aminotransferase, domain 1"/>
    <property type="match status" value="1"/>
</dbReference>
<dbReference type="InterPro" id="IPR050087">
    <property type="entry name" value="AON_synthase_class-II"/>
</dbReference>
<dbReference type="InterPro" id="IPR004839">
    <property type="entry name" value="Aminotransferase_I/II_large"/>
</dbReference>
<dbReference type="PANTHER" id="PTHR13693">
    <property type="entry name" value="CLASS II AMINOTRANSFERASE/8-AMINO-7-OXONONANOATE SYNTHASE"/>
    <property type="match status" value="1"/>
</dbReference>
<evidence type="ECO:0000313" key="5">
    <source>
        <dbReference type="EMBL" id="HHJ80169.1"/>
    </source>
</evidence>
<protein>
    <submittedName>
        <fullName evidence="5">Aminotransferase class I/II-fold pyridoxal phosphate-dependent enzyme</fullName>
    </submittedName>
</protein>
<evidence type="ECO:0000256" key="2">
    <source>
        <dbReference type="ARBA" id="ARBA00022679"/>
    </source>
</evidence>
<organism evidence="5">
    <name type="scientific">Candidatus Tenderia electrophaga</name>
    <dbReference type="NCBI Taxonomy" id="1748243"/>
    <lineage>
        <taxon>Bacteria</taxon>
        <taxon>Pseudomonadati</taxon>
        <taxon>Pseudomonadota</taxon>
        <taxon>Gammaproteobacteria</taxon>
        <taxon>Candidatus Tenderiales</taxon>
        <taxon>Candidatus Tenderiaceae</taxon>
        <taxon>Candidatus Tenderia</taxon>
    </lineage>
</organism>
<dbReference type="GO" id="GO:0030170">
    <property type="term" value="F:pyridoxal phosphate binding"/>
    <property type="evidence" value="ECO:0007669"/>
    <property type="project" value="InterPro"/>
</dbReference>
<dbReference type="GO" id="GO:0009102">
    <property type="term" value="P:biotin biosynthetic process"/>
    <property type="evidence" value="ECO:0007669"/>
    <property type="project" value="TreeGrafter"/>
</dbReference>
<dbReference type="SUPFAM" id="SSF53383">
    <property type="entry name" value="PLP-dependent transferases"/>
    <property type="match status" value="1"/>
</dbReference>
<keyword evidence="3" id="KW-0663">Pyridoxal phosphate</keyword>
<feature type="domain" description="Aminotransferase class I/classII large" evidence="4">
    <location>
        <begin position="2"/>
        <end position="115"/>
    </location>
</feature>
<dbReference type="Pfam" id="PF00155">
    <property type="entry name" value="Aminotran_1_2"/>
    <property type="match status" value="1"/>
</dbReference>
<evidence type="ECO:0000259" key="4">
    <source>
        <dbReference type="Pfam" id="PF00155"/>
    </source>
</evidence>
<comment type="cofactor">
    <cofactor evidence="1">
        <name>pyridoxal 5'-phosphate</name>
        <dbReference type="ChEBI" id="CHEBI:597326"/>
    </cofactor>
</comment>